<evidence type="ECO:0000313" key="2">
    <source>
        <dbReference type="Proteomes" id="UP000183940"/>
    </source>
</evidence>
<gene>
    <name evidence="1" type="ORF">BI308_26045</name>
</gene>
<sequence>MVQRRAVFMQWELERDLGREQPTSRIFGGGAKLLIEQTVGDYFNIPMSDPAPVENPNPIQAAQAFGLGVDVEGYTRDTNYQESPTGSENTPATVGSRIHLLGGRHSSDRKAGTQVIVPTQVSYQTTRTLPNGGTERVTKYKVKSFTFPKPFNVTMIRQALGQMIRRRFPQVVKIAGTTYDFVQFPLEQQRFTPPGMGQATSGAWLVESEIAMRTRPSSTQEEYWNQIHTSVANGVPI</sequence>
<reference evidence="1" key="1">
    <citation type="submission" date="2016-10" db="EMBL/GenBank/DDBJ databases">
        <title>CRISPR-Cas defence system in Roseofilum reptotaenium: evidence of a bacteriophage-cyanobacterium arms race in the coral black band disease.</title>
        <authorList>
            <person name="Buerger P."/>
            <person name="Wood-Charlson E.M."/>
            <person name="Weynberg K.D."/>
            <person name="Willis B."/>
            <person name="Van Oppen M.J."/>
        </authorList>
    </citation>
    <scope>NUCLEOTIDE SEQUENCE [LARGE SCALE GENOMIC DNA]</scope>
    <source>
        <strain evidence="1">AO1-A</strain>
    </source>
</reference>
<proteinExistence type="predicted"/>
<protein>
    <submittedName>
        <fullName evidence="1">Uncharacterized protein</fullName>
    </submittedName>
</protein>
<accession>A0A1L9QAE8</accession>
<organism evidence="1 2">
    <name type="scientific">Roseofilum reptotaenium AO1-A</name>
    <dbReference type="NCBI Taxonomy" id="1925591"/>
    <lineage>
        <taxon>Bacteria</taxon>
        <taxon>Bacillati</taxon>
        <taxon>Cyanobacteriota</taxon>
        <taxon>Cyanophyceae</taxon>
        <taxon>Desertifilales</taxon>
        <taxon>Desertifilaceae</taxon>
        <taxon>Roseofilum</taxon>
    </lineage>
</organism>
<dbReference type="EMBL" id="MLAW01000131">
    <property type="protein sequence ID" value="OJJ10681.1"/>
    <property type="molecule type" value="Genomic_DNA"/>
</dbReference>
<comment type="caution">
    <text evidence="1">The sequence shown here is derived from an EMBL/GenBank/DDBJ whole genome shotgun (WGS) entry which is preliminary data.</text>
</comment>
<dbReference type="Proteomes" id="UP000183940">
    <property type="component" value="Unassembled WGS sequence"/>
</dbReference>
<dbReference type="AlphaFoldDB" id="A0A1L9QAE8"/>
<keyword evidence="2" id="KW-1185">Reference proteome</keyword>
<name>A0A1L9QAE8_9CYAN</name>
<evidence type="ECO:0000313" key="1">
    <source>
        <dbReference type="EMBL" id="OJJ10681.1"/>
    </source>
</evidence>